<dbReference type="PANTHER" id="PTHR34815">
    <property type="entry name" value="LYSINE ACETYLTRANSFERASE"/>
    <property type="match status" value="1"/>
</dbReference>
<sequence>MLPNASLLLTKATPDERVRTWLQQQPHWGPSFTPQAYVSREERLLNLRLTKDGGLTIWALTHEMDVNDTSDNTDDVVGSDGASQRPILSSLEVFRKRAIVRGTDGIVRDVTAHAVASVFTAPENRRKGYSSKMLSLLGDELAQQQAQDPGSAEFSVLFSDIGKTFYAQQQWMPFPSTHLSFSVSPLAATTTTTTATHDDRLTLITDDNLPAVAALDEETLREKLARPPQSPSTVRVAILPDLATYEWQLTRAAILANLLLGRAPTTHGALYNPPGRPNSRVWMLWSPAVPGGRDAPDKNTFYILHLALEDPALPDDALSAALAALMTVARTQAEEWLCPKIDMWNPDDRLRVLMQQAVPLPSELVVRETTSIASLRWFGDGPVSDVEWVDNHKFEWC</sequence>
<dbReference type="SUPFAM" id="SSF55729">
    <property type="entry name" value="Acyl-CoA N-acyltransferases (Nat)"/>
    <property type="match status" value="1"/>
</dbReference>
<dbReference type="Pfam" id="PF22998">
    <property type="entry name" value="GNAT_LYC1-like"/>
    <property type="match status" value="1"/>
</dbReference>
<evidence type="ECO:0000259" key="1">
    <source>
        <dbReference type="Pfam" id="PF22998"/>
    </source>
</evidence>
<name>A0A8K0J6M1_9HYPO</name>
<gene>
    <name evidence="2" type="ORF">E4U42_004215</name>
</gene>
<dbReference type="Gene3D" id="3.40.630.30">
    <property type="match status" value="1"/>
</dbReference>
<proteinExistence type="predicted"/>
<dbReference type="OrthoDB" id="2020070at2759"/>
<comment type="caution">
    <text evidence="2">The sequence shown here is derived from an EMBL/GenBank/DDBJ whole genome shotgun (WGS) entry which is preliminary data.</text>
</comment>
<dbReference type="InterPro" id="IPR055100">
    <property type="entry name" value="GNAT_LYC1-like"/>
</dbReference>
<dbReference type="EMBL" id="SRPY01000364">
    <property type="protein sequence ID" value="KAG5925518.1"/>
    <property type="molecule type" value="Genomic_DNA"/>
</dbReference>
<accession>A0A8K0J6M1</accession>
<protein>
    <recommendedName>
        <fullName evidence="1">LYC1 C-terminal domain-containing protein</fullName>
    </recommendedName>
</protein>
<evidence type="ECO:0000313" key="3">
    <source>
        <dbReference type="Proteomes" id="UP000811619"/>
    </source>
</evidence>
<dbReference type="InterPro" id="IPR016181">
    <property type="entry name" value="Acyl_CoA_acyltransferase"/>
</dbReference>
<dbReference type="PANTHER" id="PTHR34815:SF4">
    <property type="entry name" value="N-ACETYLTRANSFERASE DOMAIN-CONTAINING PROTEIN"/>
    <property type="match status" value="1"/>
</dbReference>
<feature type="domain" description="LYC1 C-terminal" evidence="1">
    <location>
        <begin position="190"/>
        <end position="397"/>
    </location>
</feature>
<organism evidence="2 3">
    <name type="scientific">Claviceps africana</name>
    <dbReference type="NCBI Taxonomy" id="83212"/>
    <lineage>
        <taxon>Eukaryota</taxon>
        <taxon>Fungi</taxon>
        <taxon>Dikarya</taxon>
        <taxon>Ascomycota</taxon>
        <taxon>Pezizomycotina</taxon>
        <taxon>Sordariomycetes</taxon>
        <taxon>Hypocreomycetidae</taxon>
        <taxon>Hypocreales</taxon>
        <taxon>Clavicipitaceae</taxon>
        <taxon>Claviceps</taxon>
    </lineage>
</organism>
<dbReference type="Proteomes" id="UP000811619">
    <property type="component" value="Unassembled WGS sequence"/>
</dbReference>
<dbReference type="InterPro" id="IPR053013">
    <property type="entry name" value="LAT"/>
</dbReference>
<evidence type="ECO:0000313" key="2">
    <source>
        <dbReference type="EMBL" id="KAG5925518.1"/>
    </source>
</evidence>
<dbReference type="AlphaFoldDB" id="A0A8K0J6M1"/>
<keyword evidence="3" id="KW-1185">Reference proteome</keyword>
<reference evidence="2" key="1">
    <citation type="journal article" date="2020" name="bioRxiv">
        <title>Whole genome comparisons of ergot fungi reveals the divergence and evolution of species within the genus Claviceps are the result of varying mechanisms driving genome evolution and host range expansion.</title>
        <authorList>
            <person name="Wyka S.A."/>
            <person name="Mondo S.J."/>
            <person name="Liu M."/>
            <person name="Dettman J."/>
            <person name="Nalam V."/>
            <person name="Broders K.D."/>
        </authorList>
    </citation>
    <scope>NUCLEOTIDE SEQUENCE</scope>
    <source>
        <strain evidence="2">CCC 489</strain>
    </source>
</reference>